<proteinExistence type="predicted"/>
<keyword evidence="2" id="KW-0732">Signal</keyword>
<comment type="subcellular location">
    <subcellularLocation>
        <location evidence="1">Cell envelope</location>
    </subcellularLocation>
</comment>
<name>A0A4S4A053_9FLAO</name>
<comment type="caution">
    <text evidence="4">The sequence shown here is derived from an EMBL/GenBank/DDBJ whole genome shotgun (WGS) entry which is preliminary data.</text>
</comment>
<dbReference type="AlphaFoldDB" id="A0A4S4A053"/>
<protein>
    <submittedName>
        <fullName evidence="4">Iron-regulated protein A</fullName>
    </submittedName>
</protein>
<evidence type="ECO:0000256" key="1">
    <source>
        <dbReference type="ARBA" id="ARBA00004196"/>
    </source>
</evidence>
<dbReference type="InterPro" id="IPR038352">
    <property type="entry name" value="Imelysin_sf"/>
</dbReference>
<feature type="domain" description="Imelysin-like" evidence="3">
    <location>
        <begin position="47"/>
        <end position="292"/>
    </location>
</feature>
<evidence type="ECO:0000259" key="3">
    <source>
        <dbReference type="Pfam" id="PF09375"/>
    </source>
</evidence>
<dbReference type="OrthoDB" id="650514at2"/>
<dbReference type="GO" id="GO:0030313">
    <property type="term" value="C:cell envelope"/>
    <property type="evidence" value="ECO:0007669"/>
    <property type="project" value="UniProtKB-SubCell"/>
</dbReference>
<dbReference type="RefSeq" id="WP_136402602.1">
    <property type="nucleotide sequence ID" value="NZ_SSNZ01000002.1"/>
</dbReference>
<accession>A0A4S4A053</accession>
<dbReference type="EMBL" id="SSNZ01000002">
    <property type="protein sequence ID" value="THF51618.1"/>
    <property type="molecule type" value="Genomic_DNA"/>
</dbReference>
<keyword evidence="5" id="KW-1185">Reference proteome</keyword>
<evidence type="ECO:0000313" key="5">
    <source>
        <dbReference type="Proteomes" id="UP000307507"/>
    </source>
</evidence>
<evidence type="ECO:0000256" key="2">
    <source>
        <dbReference type="ARBA" id="ARBA00022729"/>
    </source>
</evidence>
<dbReference type="Proteomes" id="UP000307507">
    <property type="component" value="Unassembled WGS sequence"/>
</dbReference>
<dbReference type="CDD" id="cd14659">
    <property type="entry name" value="Imelysin-like_IPPA"/>
    <property type="match status" value="1"/>
</dbReference>
<sequence length="375" mass="42520">MKKTGLLLIVVAQSLWSCGLNNTDSEVVADKYDRKAMLVNWVDNNIMPSFQHYKSKLENLKKASDDFIATPDRAQLEEVRQKWLEAYKTYQYISMFSIGKADEIQFSKYSNTYPTATGQIAVKIDSGNFDLNGISFDVVQGFPALDYMLFGLGENENAILERYTTNTNANKYKGYLSALVNRLTLLFNTVYDDWQSGYKAIFIQRSDNTASGSVNRMINAYIHFYEKDIRTAKIGYPAGTFSTETYPDKVEAYYSKKYSKELLLESIIAAQNFFEGKHFNGNESGPSMKSYLDYLTIKGKSEESGILLSKLICNQFYKSLYIANLLLPDLSQQIITDNTKMTATFNVLQRNVAYMKSDMTSAMSIAIDYADTDGD</sequence>
<evidence type="ECO:0000313" key="4">
    <source>
        <dbReference type="EMBL" id="THF51618.1"/>
    </source>
</evidence>
<dbReference type="Pfam" id="PF09375">
    <property type="entry name" value="Peptidase_M75"/>
    <property type="match status" value="1"/>
</dbReference>
<gene>
    <name evidence="4" type="ORF">E6C50_07590</name>
</gene>
<dbReference type="Gene3D" id="1.20.1420.20">
    <property type="entry name" value="M75 peptidase, HXXE motif"/>
    <property type="match status" value="1"/>
</dbReference>
<dbReference type="InterPro" id="IPR018976">
    <property type="entry name" value="Imelysin-like"/>
</dbReference>
<organism evidence="4 5">
    <name type="scientific">Flavobacterium supellecticarium</name>
    <dbReference type="NCBI Taxonomy" id="2565924"/>
    <lineage>
        <taxon>Bacteria</taxon>
        <taxon>Pseudomonadati</taxon>
        <taxon>Bacteroidota</taxon>
        <taxon>Flavobacteriia</taxon>
        <taxon>Flavobacteriales</taxon>
        <taxon>Flavobacteriaceae</taxon>
        <taxon>Flavobacterium</taxon>
    </lineage>
</organism>
<dbReference type="InterPro" id="IPR034984">
    <property type="entry name" value="Imelysin-like_IPPA"/>
</dbReference>
<reference evidence="4 5" key="1">
    <citation type="submission" date="2019-04" db="EMBL/GenBank/DDBJ databases">
        <title>Flavobacterium sp. nov. isolated from construction timber.</title>
        <authorList>
            <person name="Lin S.-Y."/>
            <person name="Chang C.-T."/>
            <person name="Young C.-C."/>
        </authorList>
    </citation>
    <scope>NUCLEOTIDE SEQUENCE [LARGE SCALE GENOMIC DNA]</scope>
    <source>
        <strain evidence="4 5">CC-CTC003</strain>
    </source>
</reference>